<keyword evidence="7" id="KW-0479">Metal-binding</keyword>
<dbReference type="Proteomes" id="UP001595799">
    <property type="component" value="Unassembled WGS sequence"/>
</dbReference>
<dbReference type="InterPro" id="IPR036390">
    <property type="entry name" value="WH_DNA-bd_sf"/>
</dbReference>
<dbReference type="InterPro" id="IPR002481">
    <property type="entry name" value="FUR"/>
</dbReference>
<evidence type="ECO:0000256" key="2">
    <source>
        <dbReference type="ARBA" id="ARBA00022491"/>
    </source>
</evidence>
<dbReference type="PANTHER" id="PTHR33202:SF6">
    <property type="entry name" value="ZINC UPTAKE REGULATION PROTEIN"/>
    <property type="match status" value="1"/>
</dbReference>
<organism evidence="8 9">
    <name type="scientific">Fodinicurvata halophila</name>
    <dbReference type="NCBI Taxonomy" id="1419723"/>
    <lineage>
        <taxon>Bacteria</taxon>
        <taxon>Pseudomonadati</taxon>
        <taxon>Pseudomonadota</taxon>
        <taxon>Alphaproteobacteria</taxon>
        <taxon>Rhodospirillales</taxon>
        <taxon>Rhodovibrionaceae</taxon>
        <taxon>Fodinicurvata</taxon>
    </lineage>
</organism>
<evidence type="ECO:0000313" key="8">
    <source>
        <dbReference type="EMBL" id="MFC4352723.1"/>
    </source>
</evidence>
<evidence type="ECO:0000256" key="5">
    <source>
        <dbReference type="ARBA" id="ARBA00023125"/>
    </source>
</evidence>
<dbReference type="Gene3D" id="1.10.10.10">
    <property type="entry name" value="Winged helix-like DNA-binding domain superfamily/Winged helix DNA-binding domain"/>
    <property type="match status" value="1"/>
</dbReference>
<keyword evidence="9" id="KW-1185">Reference proteome</keyword>
<evidence type="ECO:0000256" key="3">
    <source>
        <dbReference type="ARBA" id="ARBA00022833"/>
    </source>
</evidence>
<evidence type="ECO:0000256" key="1">
    <source>
        <dbReference type="ARBA" id="ARBA00007957"/>
    </source>
</evidence>
<gene>
    <name evidence="7" type="primary">fur</name>
    <name evidence="8" type="ORF">ACFOW6_14320</name>
</gene>
<dbReference type="SUPFAM" id="SSF46785">
    <property type="entry name" value="Winged helix' DNA-binding domain"/>
    <property type="match status" value="1"/>
</dbReference>
<comment type="caution">
    <text evidence="8">The sequence shown here is derived from an EMBL/GenBank/DDBJ whole genome shotgun (WGS) entry which is preliminary data.</text>
</comment>
<name>A0ABV8UQF0_9PROT</name>
<dbReference type="InterPro" id="IPR043135">
    <property type="entry name" value="Fur_C"/>
</dbReference>
<dbReference type="Pfam" id="PF01475">
    <property type="entry name" value="FUR"/>
    <property type="match status" value="1"/>
</dbReference>
<keyword evidence="6 7" id="KW-0804">Transcription</keyword>
<sequence length="154" mass="17709">MQQRDHDHDQCLSEALDRVQAVCAERGLRLTEVRRRILELIWTSHRAYGAYDLLEMLRAERGRVDPPTVYRALDFLLEQGFIHRVESLNAFIGCPLPDRSHSVQFFICDHCGTTHEGQDRTITKALERSAEAQGFRVQQKIVELRGLCASCQTD</sequence>
<comment type="subunit">
    <text evidence="7">Homodimer.</text>
</comment>
<dbReference type="CDD" id="cd07153">
    <property type="entry name" value="Fur_like"/>
    <property type="match status" value="1"/>
</dbReference>
<keyword evidence="7" id="KW-0963">Cytoplasm</keyword>
<dbReference type="Gene3D" id="3.30.1490.190">
    <property type="match status" value="1"/>
</dbReference>
<dbReference type="InterPro" id="IPR036388">
    <property type="entry name" value="WH-like_DNA-bd_sf"/>
</dbReference>
<keyword evidence="4 7" id="KW-0805">Transcription regulation</keyword>
<comment type="subcellular location">
    <subcellularLocation>
        <location evidence="7">Cytoplasm</location>
    </subcellularLocation>
</comment>
<comment type="similarity">
    <text evidence="1 7">Belongs to the Fur family.</text>
</comment>
<keyword evidence="7" id="KW-0408">Iron</keyword>
<evidence type="ECO:0000256" key="4">
    <source>
        <dbReference type="ARBA" id="ARBA00023015"/>
    </source>
</evidence>
<evidence type="ECO:0000256" key="7">
    <source>
        <dbReference type="RuleBase" id="RU364037"/>
    </source>
</evidence>
<accession>A0ABV8UQF0</accession>
<dbReference type="RefSeq" id="WP_382423081.1">
    <property type="nucleotide sequence ID" value="NZ_JBHSCW010000008.1"/>
</dbReference>
<reference evidence="9" key="1">
    <citation type="journal article" date="2019" name="Int. J. Syst. Evol. Microbiol.">
        <title>The Global Catalogue of Microorganisms (GCM) 10K type strain sequencing project: providing services to taxonomists for standard genome sequencing and annotation.</title>
        <authorList>
            <consortium name="The Broad Institute Genomics Platform"/>
            <consortium name="The Broad Institute Genome Sequencing Center for Infectious Disease"/>
            <person name="Wu L."/>
            <person name="Ma J."/>
        </authorList>
    </citation>
    <scope>NUCLEOTIDE SEQUENCE [LARGE SCALE GENOMIC DNA]</scope>
    <source>
        <strain evidence="9">CECT 8472</strain>
    </source>
</reference>
<keyword evidence="5 7" id="KW-0238">DNA-binding</keyword>
<keyword evidence="3 7" id="KW-0862">Zinc</keyword>
<dbReference type="PANTHER" id="PTHR33202">
    <property type="entry name" value="ZINC UPTAKE REGULATION PROTEIN"/>
    <property type="match status" value="1"/>
</dbReference>
<evidence type="ECO:0000313" key="9">
    <source>
        <dbReference type="Proteomes" id="UP001595799"/>
    </source>
</evidence>
<keyword evidence="2 7" id="KW-0678">Repressor</keyword>
<protein>
    <recommendedName>
        <fullName evidence="7">Ferric uptake regulation protein</fullName>
    </recommendedName>
</protein>
<evidence type="ECO:0000256" key="6">
    <source>
        <dbReference type="ARBA" id="ARBA00023163"/>
    </source>
</evidence>
<dbReference type="EMBL" id="JBHSCW010000008">
    <property type="protein sequence ID" value="MFC4352723.1"/>
    <property type="molecule type" value="Genomic_DNA"/>
</dbReference>
<proteinExistence type="inferred from homology"/>